<name>A0ABX9XH37_9PSED</name>
<accession>A0ABX9XH37</accession>
<evidence type="ECO:0000313" key="3">
    <source>
        <dbReference type="Proteomes" id="UP000275199"/>
    </source>
</evidence>
<reference evidence="2 3" key="1">
    <citation type="submission" date="2018-11" db="EMBL/GenBank/DDBJ databases">
        <authorList>
            <person name="Jang G.I."/>
            <person name="Hwang C.Y."/>
        </authorList>
    </citation>
    <scope>NUCLEOTIDE SEQUENCE [LARGE SCALE GENOMIC DNA]</scope>
    <source>
        <strain evidence="2 3">SSM26</strain>
    </source>
</reference>
<gene>
    <name evidence="2" type="ORF">EF096_15695</name>
</gene>
<organism evidence="2 3">
    <name type="scientific">Pseudomonas neustonica</name>
    <dbReference type="NCBI Taxonomy" id="2487346"/>
    <lineage>
        <taxon>Bacteria</taxon>
        <taxon>Pseudomonadati</taxon>
        <taxon>Pseudomonadota</taxon>
        <taxon>Gammaproteobacteria</taxon>
        <taxon>Pseudomonadales</taxon>
        <taxon>Pseudomonadaceae</taxon>
        <taxon>Pseudomonas</taxon>
    </lineage>
</organism>
<dbReference type="RefSeq" id="WP_123890737.1">
    <property type="nucleotide sequence ID" value="NZ_RKKU01000024.1"/>
</dbReference>
<feature type="compositionally biased region" description="Basic and acidic residues" evidence="1">
    <location>
        <begin position="57"/>
        <end position="70"/>
    </location>
</feature>
<comment type="caution">
    <text evidence="2">The sequence shown here is derived from an EMBL/GenBank/DDBJ whole genome shotgun (WGS) entry which is preliminary data.</text>
</comment>
<protein>
    <submittedName>
        <fullName evidence="2">Terminase small subunit</fullName>
    </submittedName>
</protein>
<feature type="region of interest" description="Disordered" evidence="1">
    <location>
        <begin position="49"/>
        <end position="93"/>
    </location>
</feature>
<keyword evidence="3" id="KW-1185">Reference proteome</keyword>
<evidence type="ECO:0000256" key="1">
    <source>
        <dbReference type="SAM" id="MobiDB-lite"/>
    </source>
</evidence>
<dbReference type="EMBL" id="RKKU01000024">
    <property type="protein sequence ID" value="ROZ82103.1"/>
    <property type="molecule type" value="Genomic_DNA"/>
</dbReference>
<feature type="compositionally biased region" description="Low complexity" evidence="1">
    <location>
        <begin position="75"/>
        <end position="85"/>
    </location>
</feature>
<sequence>METASKSEFAALMGCSKSYVSKLNSQGRLVLDDKGRVLVAETKALLENSADPSKAGVADRHQRDRVEKGVSVHVAPDAPADTAPPDGKPADKFDYQSSRAQREHFLAQLAQSEALKAAGELVDRAAVEQAAFIAGRAMRDLLLGLPKQIAPDLAAITDSWELERMLTTHLRRVLEDASRMSAADLEQVLHPPN</sequence>
<proteinExistence type="predicted"/>
<dbReference type="Proteomes" id="UP000275199">
    <property type="component" value="Unassembled WGS sequence"/>
</dbReference>
<evidence type="ECO:0000313" key="2">
    <source>
        <dbReference type="EMBL" id="ROZ82103.1"/>
    </source>
</evidence>